<gene>
    <name evidence="1" type="ORF">Hsar01_03408</name>
</gene>
<dbReference type="Proteomes" id="UP001476282">
    <property type="component" value="Unassembled WGS sequence"/>
</dbReference>
<proteinExistence type="predicted"/>
<reference evidence="1 2" key="1">
    <citation type="submission" date="2024-02" db="EMBL/GenBank/DDBJ databases">
        <title>Haloferula sargassicola NBRC 104335.</title>
        <authorList>
            <person name="Ichikawa N."/>
            <person name="Katano-Makiyama Y."/>
            <person name="Hidaka K."/>
        </authorList>
    </citation>
    <scope>NUCLEOTIDE SEQUENCE [LARGE SCALE GENOMIC DNA]</scope>
    <source>
        <strain evidence="1 2">NBRC 104335</strain>
    </source>
</reference>
<accession>A0ABP9URU9</accession>
<evidence type="ECO:0000313" key="1">
    <source>
        <dbReference type="EMBL" id="GAA5484167.1"/>
    </source>
</evidence>
<sequence>MTPKPIFIHLGWAVAAGAAFFIGSKAGSPSAEEIAAAQAAAGGKATTRGSASFEAGARAAKSGERGDDASREGTLGRLFGGYTLDAAGISAVADQALRSPNPITRRLAFAHLLENMTADNAMEVREALVTLGAGGDEWRDFNYAFGALAGKDAFDFATTSPETDLGAAFSGWASAHPNDAIAMLDNLPPELANQRGQLERDLISGLADHDLQLATDTALRLAGDDPRQAGRLMWEVANEAIRSGGPETASRWVDSLPDGPQKGAAMRRVTDSYVREDPTAAAAWVEQFAGQDFAVSAIAEVGDEWAERAPAEAVDWIESLPAGNAKNAGYAEAFGNWEDRNPEAATQHLAGMSPGPERDAAIAGFSRGYAWNDPQTAIAWAADISDPGMRERSLVRAGQAYLRRDPQEAINWLQDSGLSANAQLEVMRGAGGGRWRR</sequence>
<comment type="caution">
    <text evidence="1">The sequence shown here is derived from an EMBL/GenBank/DDBJ whole genome shotgun (WGS) entry which is preliminary data.</text>
</comment>
<name>A0ABP9URU9_9BACT</name>
<organism evidence="1 2">
    <name type="scientific">Haloferula sargassicola</name>
    <dbReference type="NCBI Taxonomy" id="490096"/>
    <lineage>
        <taxon>Bacteria</taxon>
        <taxon>Pseudomonadati</taxon>
        <taxon>Verrucomicrobiota</taxon>
        <taxon>Verrucomicrobiia</taxon>
        <taxon>Verrucomicrobiales</taxon>
        <taxon>Verrucomicrobiaceae</taxon>
        <taxon>Haloferula</taxon>
    </lineage>
</organism>
<dbReference type="EMBL" id="BAABRI010000021">
    <property type="protein sequence ID" value="GAA5484167.1"/>
    <property type="molecule type" value="Genomic_DNA"/>
</dbReference>
<keyword evidence="2" id="KW-1185">Reference proteome</keyword>
<evidence type="ECO:0000313" key="2">
    <source>
        <dbReference type="Proteomes" id="UP001476282"/>
    </source>
</evidence>
<dbReference type="RefSeq" id="WP_353568265.1">
    <property type="nucleotide sequence ID" value="NZ_BAABRI010000021.1"/>
</dbReference>
<protein>
    <submittedName>
        <fullName evidence="1">Uncharacterized protein</fullName>
    </submittedName>
</protein>